<dbReference type="InterPro" id="IPR013482">
    <property type="entry name" value="Molybde_CF_guanTrfase"/>
</dbReference>
<dbReference type="SUPFAM" id="SSF53448">
    <property type="entry name" value="Nucleotide-diphospho-sugar transferases"/>
    <property type="match status" value="1"/>
</dbReference>
<keyword evidence="10" id="KW-0548">Nucleotidyltransferase</keyword>
<dbReference type="GO" id="GO:0046872">
    <property type="term" value="F:metal ion binding"/>
    <property type="evidence" value="ECO:0007669"/>
    <property type="project" value="UniProtKB-KW"/>
</dbReference>
<comment type="subunit">
    <text evidence="8">Monomer.</text>
</comment>
<dbReference type="EMBL" id="PVZS01000006">
    <property type="protein sequence ID" value="PSC05754.1"/>
    <property type="molecule type" value="Genomic_DNA"/>
</dbReference>
<comment type="subcellular location">
    <subcellularLocation>
        <location evidence="8">Cytoplasm</location>
    </subcellularLocation>
</comment>
<keyword evidence="1 8" id="KW-0963">Cytoplasm</keyword>
<keyword evidence="7 8" id="KW-0501">Molybdenum cofactor biosynthesis</keyword>
<gene>
    <name evidence="8 10" type="primary">mobA</name>
    <name evidence="10" type="ORF">SLNSH_07185</name>
</gene>
<feature type="domain" description="MobA-like NTP transferase" evidence="9">
    <location>
        <begin position="14"/>
        <end position="165"/>
    </location>
</feature>
<dbReference type="PANTHER" id="PTHR19136">
    <property type="entry name" value="MOLYBDENUM COFACTOR GUANYLYLTRANSFERASE"/>
    <property type="match status" value="1"/>
</dbReference>
<name>A0A2T1HVR3_9HYPH</name>
<dbReference type="InterPro" id="IPR025877">
    <property type="entry name" value="MobA-like_NTP_Trfase"/>
</dbReference>
<sequence>MDAEDASGRPPILGVVIAGGLSSRMGREKALISLAGKPLLAHVLERFRPQVDCVALNANGDPSRFASFALEVAPDRHADHPGPLAGLAAALHLARSRGYELVATAPSDAPFLPLDAVARLRAGLEPGVEAVVASGPNGLEPLVGLWRIGALDAIESALGEGRRAVHRLLAVLPHRVVPFTTAGDGPDPFANLNTPEELREAERMLQASP</sequence>
<dbReference type="Pfam" id="PF12804">
    <property type="entry name" value="NTP_transf_3"/>
    <property type="match status" value="1"/>
</dbReference>
<keyword evidence="2 8" id="KW-0808">Transferase</keyword>
<evidence type="ECO:0000313" key="10">
    <source>
        <dbReference type="EMBL" id="PSC05754.1"/>
    </source>
</evidence>
<accession>A0A2T1HVR3</accession>
<comment type="domain">
    <text evidence="8">The N-terminal domain determines nucleotide recognition and specific binding, while the C-terminal domain determines the specific binding to the target protein.</text>
</comment>
<dbReference type="InterPro" id="IPR029044">
    <property type="entry name" value="Nucleotide-diphossugar_trans"/>
</dbReference>
<dbReference type="PANTHER" id="PTHR19136:SF81">
    <property type="entry name" value="MOLYBDENUM COFACTOR GUANYLYLTRANSFERASE"/>
    <property type="match status" value="1"/>
</dbReference>
<evidence type="ECO:0000256" key="5">
    <source>
        <dbReference type="ARBA" id="ARBA00022842"/>
    </source>
</evidence>
<organism evidence="10 11">
    <name type="scientific">Alsobacter soli</name>
    <dbReference type="NCBI Taxonomy" id="2109933"/>
    <lineage>
        <taxon>Bacteria</taxon>
        <taxon>Pseudomonadati</taxon>
        <taxon>Pseudomonadota</taxon>
        <taxon>Alphaproteobacteria</taxon>
        <taxon>Hyphomicrobiales</taxon>
        <taxon>Alsobacteraceae</taxon>
        <taxon>Alsobacter</taxon>
    </lineage>
</organism>
<dbReference type="GO" id="GO:0005737">
    <property type="term" value="C:cytoplasm"/>
    <property type="evidence" value="ECO:0007669"/>
    <property type="project" value="UniProtKB-SubCell"/>
</dbReference>
<comment type="cofactor">
    <cofactor evidence="8">
        <name>Mg(2+)</name>
        <dbReference type="ChEBI" id="CHEBI:18420"/>
    </cofactor>
</comment>
<evidence type="ECO:0000256" key="8">
    <source>
        <dbReference type="HAMAP-Rule" id="MF_00316"/>
    </source>
</evidence>
<feature type="binding site" evidence="8">
    <location>
        <position position="75"/>
    </location>
    <ligand>
        <name>GTP</name>
        <dbReference type="ChEBI" id="CHEBI:37565"/>
    </ligand>
</feature>
<evidence type="ECO:0000256" key="7">
    <source>
        <dbReference type="ARBA" id="ARBA00023150"/>
    </source>
</evidence>
<evidence type="ECO:0000256" key="6">
    <source>
        <dbReference type="ARBA" id="ARBA00023134"/>
    </source>
</evidence>
<feature type="binding site" evidence="8">
    <location>
        <position position="29"/>
    </location>
    <ligand>
        <name>GTP</name>
        <dbReference type="ChEBI" id="CHEBI:37565"/>
    </ligand>
</feature>
<keyword evidence="4 8" id="KW-0547">Nucleotide-binding</keyword>
<dbReference type="AlphaFoldDB" id="A0A2T1HVR3"/>
<dbReference type="CDD" id="cd02503">
    <property type="entry name" value="MobA"/>
    <property type="match status" value="1"/>
</dbReference>
<protein>
    <recommendedName>
        <fullName evidence="8">Molybdenum cofactor guanylyltransferase</fullName>
        <shortName evidence="8">MoCo guanylyltransferase</shortName>
        <ecNumber evidence="8">2.7.7.77</ecNumber>
    </recommendedName>
    <alternativeName>
        <fullName evidence="8">GTP:molybdopterin guanylyltransferase</fullName>
    </alternativeName>
    <alternativeName>
        <fullName evidence="8">Mo-MPT guanylyltransferase</fullName>
    </alternativeName>
    <alternativeName>
        <fullName evidence="8">Molybdopterin guanylyltransferase</fullName>
    </alternativeName>
    <alternativeName>
        <fullName evidence="8">Molybdopterin-guanine dinucleotide synthase</fullName>
        <shortName evidence="8">MGD synthase</shortName>
    </alternativeName>
</protein>
<keyword evidence="11" id="KW-1185">Reference proteome</keyword>
<feature type="binding site" evidence="8">
    <location>
        <position position="108"/>
    </location>
    <ligand>
        <name>Mg(2+)</name>
        <dbReference type="ChEBI" id="CHEBI:18420"/>
    </ligand>
</feature>
<proteinExistence type="inferred from homology"/>
<dbReference type="HAMAP" id="MF_00316">
    <property type="entry name" value="MobA"/>
    <property type="match status" value="1"/>
</dbReference>
<feature type="binding site" evidence="8">
    <location>
        <position position="108"/>
    </location>
    <ligand>
        <name>GTP</name>
        <dbReference type="ChEBI" id="CHEBI:37565"/>
    </ligand>
</feature>
<dbReference type="Gene3D" id="3.90.550.10">
    <property type="entry name" value="Spore Coat Polysaccharide Biosynthesis Protein SpsA, Chain A"/>
    <property type="match status" value="1"/>
</dbReference>
<evidence type="ECO:0000256" key="1">
    <source>
        <dbReference type="ARBA" id="ARBA00022490"/>
    </source>
</evidence>
<feature type="binding site" evidence="8">
    <location>
        <begin position="17"/>
        <end position="19"/>
    </location>
    <ligand>
        <name>GTP</name>
        <dbReference type="ChEBI" id="CHEBI:37565"/>
    </ligand>
</feature>
<keyword evidence="5 8" id="KW-0460">Magnesium</keyword>
<evidence type="ECO:0000313" key="11">
    <source>
        <dbReference type="Proteomes" id="UP000239772"/>
    </source>
</evidence>
<comment type="similarity">
    <text evidence="8">Belongs to the MobA family.</text>
</comment>
<evidence type="ECO:0000256" key="2">
    <source>
        <dbReference type="ARBA" id="ARBA00022679"/>
    </source>
</evidence>
<dbReference type="NCBIfam" id="TIGR02665">
    <property type="entry name" value="molyb_mobA"/>
    <property type="match status" value="1"/>
</dbReference>
<comment type="function">
    <text evidence="8">Transfers a GMP moiety from GTP to Mo-molybdopterin (Mo-MPT) cofactor (Moco or molybdenum cofactor) to form Mo-molybdopterin guanine dinucleotide (Mo-MGD) cofactor.</text>
</comment>
<evidence type="ECO:0000256" key="4">
    <source>
        <dbReference type="ARBA" id="ARBA00022741"/>
    </source>
</evidence>
<dbReference type="Proteomes" id="UP000239772">
    <property type="component" value="Unassembled WGS sequence"/>
</dbReference>
<dbReference type="EC" id="2.7.7.77" evidence="8"/>
<dbReference type="GO" id="GO:0061603">
    <property type="term" value="F:molybdenum cofactor guanylyltransferase activity"/>
    <property type="evidence" value="ECO:0007669"/>
    <property type="project" value="UniProtKB-EC"/>
</dbReference>
<dbReference type="GO" id="GO:1902758">
    <property type="term" value="P:bis(molybdopterin guanine dinucleotide)molybdenum biosynthetic process"/>
    <property type="evidence" value="ECO:0007669"/>
    <property type="project" value="TreeGrafter"/>
</dbReference>
<comment type="caution">
    <text evidence="10">The sequence shown here is derived from an EMBL/GenBank/DDBJ whole genome shotgun (WGS) entry which is preliminary data.</text>
</comment>
<dbReference type="RefSeq" id="WP_106335997.1">
    <property type="nucleotide sequence ID" value="NZ_PVZS01000006.1"/>
</dbReference>
<dbReference type="GO" id="GO:0005525">
    <property type="term" value="F:GTP binding"/>
    <property type="evidence" value="ECO:0007669"/>
    <property type="project" value="UniProtKB-UniRule"/>
</dbReference>
<evidence type="ECO:0000259" key="9">
    <source>
        <dbReference type="Pfam" id="PF12804"/>
    </source>
</evidence>
<keyword evidence="3 8" id="KW-0479">Metal-binding</keyword>
<evidence type="ECO:0000256" key="3">
    <source>
        <dbReference type="ARBA" id="ARBA00022723"/>
    </source>
</evidence>
<feature type="binding site" evidence="8">
    <location>
        <position position="57"/>
    </location>
    <ligand>
        <name>GTP</name>
        <dbReference type="ChEBI" id="CHEBI:37565"/>
    </ligand>
</feature>
<reference evidence="11" key="1">
    <citation type="submission" date="2018-03" db="EMBL/GenBank/DDBJ databases">
        <authorList>
            <person name="Sun L."/>
            <person name="Liu H."/>
            <person name="Chen W."/>
            <person name="Huang K."/>
            <person name="Liu W."/>
            <person name="Gao X."/>
        </authorList>
    </citation>
    <scope>NUCLEOTIDE SEQUENCE [LARGE SCALE GENOMIC DNA]</scope>
    <source>
        <strain evidence="11">SH9</strain>
    </source>
</reference>
<dbReference type="OrthoDB" id="9788394at2"/>
<comment type="catalytic activity">
    <reaction evidence="8">
        <text>Mo-molybdopterin + GTP + H(+) = Mo-molybdopterin guanine dinucleotide + diphosphate</text>
        <dbReference type="Rhea" id="RHEA:34243"/>
        <dbReference type="ChEBI" id="CHEBI:15378"/>
        <dbReference type="ChEBI" id="CHEBI:33019"/>
        <dbReference type="ChEBI" id="CHEBI:37565"/>
        <dbReference type="ChEBI" id="CHEBI:71302"/>
        <dbReference type="ChEBI" id="CHEBI:71310"/>
        <dbReference type="EC" id="2.7.7.77"/>
    </reaction>
</comment>
<keyword evidence="6 8" id="KW-0342">GTP-binding</keyword>